<organism evidence="3 4">
    <name type="scientific">Azospirillum doebereinerae</name>
    <dbReference type="NCBI Taxonomy" id="92933"/>
    <lineage>
        <taxon>Bacteria</taxon>
        <taxon>Pseudomonadati</taxon>
        <taxon>Pseudomonadota</taxon>
        <taxon>Alphaproteobacteria</taxon>
        <taxon>Rhodospirillales</taxon>
        <taxon>Azospirillaceae</taxon>
        <taxon>Azospirillum</taxon>
    </lineage>
</organism>
<reference evidence="3 4" key="1">
    <citation type="submission" date="2018-12" db="EMBL/GenBank/DDBJ databases">
        <authorList>
            <person name="Yang Y."/>
        </authorList>
    </citation>
    <scope>NUCLEOTIDE SEQUENCE [LARGE SCALE GENOMIC DNA]</scope>
    <source>
        <strain evidence="3 4">GSF71</strain>
    </source>
</reference>
<evidence type="ECO:0000313" key="4">
    <source>
        <dbReference type="Proteomes" id="UP000280346"/>
    </source>
</evidence>
<feature type="transmembrane region" description="Helical" evidence="2">
    <location>
        <begin position="1211"/>
        <end position="1238"/>
    </location>
</feature>
<protein>
    <recommendedName>
        <fullName evidence="5">VWFA domain-containing protein</fullName>
    </recommendedName>
</protein>
<dbReference type="RefSeq" id="WP_126997654.1">
    <property type="nucleotide sequence ID" value="NZ_JBNPXW010000005.1"/>
</dbReference>
<dbReference type="Proteomes" id="UP000280346">
    <property type="component" value="Unassembled WGS sequence"/>
</dbReference>
<name>A0A433J9U0_9PROT</name>
<evidence type="ECO:0000256" key="2">
    <source>
        <dbReference type="SAM" id="Phobius"/>
    </source>
</evidence>
<feature type="transmembrane region" description="Helical" evidence="2">
    <location>
        <begin position="1356"/>
        <end position="1375"/>
    </location>
</feature>
<gene>
    <name evidence="3" type="ORF">EJ913_10865</name>
</gene>
<sequence length="1413" mass="152773">MLTILTAMAFWTPLAEAQDLPPIDLHVYIDGSGSVFNPRNEASPHKTIVAMIKGLVDEPVGSGDRAMPLIRVGSRITVSTFGGATVRDKYALTVNSARAELAASLDRLLDESDAVKTTDFGPLFESIKKSAAEWSRSDGHLHMVLIASDFIQEEAEKLRPSRKRAPGNAKADVCDYLSFPTGAHQTRLRAPLGDLATFVNQFNGDRESGYPVVFIGLRVAPAVTRNPAYDACVARAFNERWTLKAMENAPLSIETVDFDLYKQQLSGFVKRLNQIVEDATGNGLRIDEKASLCFRDPAQKTVGCTLGVVNGTDRPISLEGFNFHRDRNDSKAGGAQESRLPRPPLVLPREQRKVEVELTGADAAPFMAMFSIPVSVSNRGNTRPVKAFIKAYEDTPPQVTGKVTAKRFAADKPYRLTLPLANESGKRRKPIQVAFSSSPDGGADLGQIFAPQTDFLDTGAKVELPPLTLESSDLTSALDEGRPVYMTLRSEDERGNSAWAKPVSMDATRYGAAIVTDITAISSNGREWSLQVGMRSPDPSVRTVTDLEIYYGDDKRLLDTLSTSAIVKAAQASTSFPFPASPVVAEALAEGRPLMGAIRDSLSGKLSDRVAITRQRPERMLLKPVSARVDGNDGELLDLRIGVANEGHFNGRLSALRLNAAGGEASPVKIALGSQSVMIPRLPQGGRAAPFEIRVPVPFKDLGELAERRPLALKLVDQDGLESQEAIPIENMPGKQPLRVGDAHFGAGGPNQSIALIATVRNPASSRSTIQAVRFGADGAAGGVEVKLQSPQAVEGSVPGGKPAEARLVLPIPESLLPTINPALRQTALLVEAGQDRNAQPESFPVTALDRVSLELKNGTISQGKLVLDLYNESDHTLYFQEAWLATSALDSTSTPLKAKPLTPTPVPGKQTRSVEVLLEPDHNRVLKKPDAGLDAQPRTVWVCARSQLEETQTPPTCAVGAGRLVTIPLPSPVRLSLSPDPLEQIPKGSTAINLRLVNTGTVPNRVTAVDLWTRDVSRRLGTVLLQEEKTVQPTTGTTGGKPALGEEAKTQALPDPLFNAAYGQQSLLLCPFDETSRPGVPPNAPDTNCGPLKMDSFEFTVQDSLIQRVQIGNPPYTVVRATVKVKRQRQSALENMAFYADLRPSDDSQAHRVEVLRPEILMGLETELLLGWYLEGDITVKNPTIQFGSTTLHVKEATRKHPLTVEPIEIWMNAGLAMITAVVAMAVFFIIVLLMYFGNINHFSLSAVKDVIVNLPELVKKGRAWINMIESFSPSIVALIGAILLTNYSVISHGIIGYGYSQGTIFIGLGIAAASIVLVFLEYHLIVTWRAAVLVHKASGYVEYPRFIARRFCRGFLPTAMGTVVLVVALGWAVSNWLSPFNPKNAPYNNKTQASPPAPPALQSARLPGDAQ</sequence>
<proteinExistence type="predicted"/>
<keyword evidence="2" id="KW-0812">Transmembrane</keyword>
<comment type="caution">
    <text evidence="3">The sequence shown here is derived from an EMBL/GenBank/DDBJ whole genome shotgun (WGS) entry which is preliminary data.</text>
</comment>
<dbReference type="EMBL" id="RZIJ01000007">
    <property type="protein sequence ID" value="RUQ72065.1"/>
    <property type="molecule type" value="Genomic_DNA"/>
</dbReference>
<feature type="region of interest" description="Disordered" evidence="1">
    <location>
        <begin position="320"/>
        <end position="342"/>
    </location>
</feature>
<evidence type="ECO:0000313" key="3">
    <source>
        <dbReference type="EMBL" id="RUQ72065.1"/>
    </source>
</evidence>
<feature type="transmembrane region" description="Helical" evidence="2">
    <location>
        <begin position="1304"/>
        <end position="1322"/>
    </location>
</feature>
<accession>A0A433J9U0</accession>
<evidence type="ECO:0000256" key="1">
    <source>
        <dbReference type="SAM" id="MobiDB-lite"/>
    </source>
</evidence>
<feature type="transmembrane region" description="Helical" evidence="2">
    <location>
        <begin position="1272"/>
        <end position="1292"/>
    </location>
</feature>
<keyword evidence="2" id="KW-1133">Transmembrane helix</keyword>
<evidence type="ECO:0008006" key="5">
    <source>
        <dbReference type="Google" id="ProtNLM"/>
    </source>
</evidence>
<feature type="region of interest" description="Disordered" evidence="1">
    <location>
        <begin position="1390"/>
        <end position="1413"/>
    </location>
</feature>
<keyword evidence="2" id="KW-0472">Membrane</keyword>
<keyword evidence="4" id="KW-1185">Reference proteome</keyword>
<dbReference type="OrthoDB" id="7357572at2"/>
<feature type="compositionally biased region" description="Low complexity" evidence="1">
    <location>
        <begin position="1402"/>
        <end position="1413"/>
    </location>
</feature>